<dbReference type="OrthoDB" id="106501at2"/>
<proteinExistence type="predicted"/>
<dbReference type="HOGENOM" id="CLU_049016_0_0_6"/>
<gene>
    <name evidence="1" type="ORF">Thimo_1144</name>
</gene>
<dbReference type="AlphaFoldDB" id="L0GVD8"/>
<dbReference type="InterPro" id="IPR023614">
    <property type="entry name" value="Porin_dom_sf"/>
</dbReference>
<dbReference type="Proteomes" id="UP000010816">
    <property type="component" value="Chromosome"/>
</dbReference>
<protein>
    <submittedName>
        <fullName evidence="1">Uncharacterized protein</fullName>
    </submittedName>
</protein>
<organism evidence="1 2">
    <name type="scientific">Thioflavicoccus mobilis 8321</name>
    <dbReference type="NCBI Taxonomy" id="765912"/>
    <lineage>
        <taxon>Bacteria</taxon>
        <taxon>Pseudomonadati</taxon>
        <taxon>Pseudomonadota</taxon>
        <taxon>Gammaproteobacteria</taxon>
        <taxon>Chromatiales</taxon>
        <taxon>Chromatiaceae</taxon>
        <taxon>Thioflavicoccus</taxon>
    </lineage>
</organism>
<keyword evidence="2" id="KW-1185">Reference proteome</keyword>
<dbReference type="KEGG" id="tmb:Thimo_1144"/>
<dbReference type="Gene3D" id="2.40.160.10">
    <property type="entry name" value="Porin"/>
    <property type="match status" value="1"/>
</dbReference>
<dbReference type="SUPFAM" id="SSF56935">
    <property type="entry name" value="Porins"/>
    <property type="match status" value="1"/>
</dbReference>
<accession>L0GVD8</accession>
<name>L0GVD8_9GAMM</name>
<dbReference type="EMBL" id="CP003051">
    <property type="protein sequence ID" value="AGA89946.1"/>
    <property type="molecule type" value="Genomic_DNA"/>
</dbReference>
<reference evidence="1 2" key="1">
    <citation type="submission" date="2011-09" db="EMBL/GenBank/DDBJ databases">
        <title>Complete sequence of chromosome of Thioflavicoccus mobilis 8321.</title>
        <authorList>
            <consortium name="US DOE Joint Genome Institute"/>
            <person name="Lucas S."/>
            <person name="Han J."/>
            <person name="Lapidus A."/>
            <person name="Cheng J.-F."/>
            <person name="Goodwin L."/>
            <person name="Pitluck S."/>
            <person name="Peters L."/>
            <person name="Ovchinnikova G."/>
            <person name="Lu M."/>
            <person name="Detter J.C."/>
            <person name="Han C."/>
            <person name="Tapia R."/>
            <person name="Land M."/>
            <person name="Hauser L."/>
            <person name="Kyrpides N."/>
            <person name="Ivanova N."/>
            <person name="Pagani I."/>
            <person name="Vogl K."/>
            <person name="Liu Z."/>
            <person name="Imhoff J."/>
            <person name="Thiel V."/>
            <person name="Frigaard N.-U."/>
            <person name="Bryant D."/>
            <person name="Woyke T."/>
        </authorList>
    </citation>
    <scope>NUCLEOTIDE SEQUENCE [LARGE SCALE GENOMIC DNA]</scope>
    <source>
        <strain evidence="1 2">8321</strain>
    </source>
</reference>
<dbReference type="RefSeq" id="WP_015280090.1">
    <property type="nucleotide sequence ID" value="NC_019940.1"/>
</dbReference>
<dbReference type="PATRIC" id="fig|765912.4.peg.1108"/>
<dbReference type="TCDB" id="1.B.3.2.2">
    <property type="family name" value="the sugar porin (sp) family"/>
</dbReference>
<dbReference type="eggNOG" id="COG3203">
    <property type="taxonomic scope" value="Bacteria"/>
</dbReference>
<sequence>MAHKLTIVILLAATLAPGLGQGIELVDGHVQIHGFASQAAINTSDNHYFGDSPDTSFELTELGLNLSYQPDPEWLFSGQLLSRRAGEMYDGTPSLDYALIDHALLADAERRLGVRVGRIKNPIGLYNETRDVPFTRPGIFLPQVIYYDKVRNLFLSSDGAMLYGDLFGPSGNLSLTLSGGQAVIDDNVEWAYLGEDFDGDLESNGVSLKTATLWYSTPAEQLKVGLSAIMMDMDFDAGAASPLDAGSIEVFDWIVSLQYNARDWTLSAEYAQTPTRWKDFGPLFPYEDQVMEGYYLQGAYRLRPNLEIMARYEEGFADRDDRSGRKRSEQVGNVPRYDFFSKIATLGLRWDITQNLMLRLEYQHHDGTYSLSWRENPDPSDLTREWNVFAASISTRF</sequence>
<evidence type="ECO:0000313" key="1">
    <source>
        <dbReference type="EMBL" id="AGA89946.1"/>
    </source>
</evidence>
<evidence type="ECO:0000313" key="2">
    <source>
        <dbReference type="Proteomes" id="UP000010816"/>
    </source>
</evidence>
<dbReference type="STRING" id="765912.Thimo_1144"/>